<dbReference type="GO" id="GO:0006412">
    <property type="term" value="P:translation"/>
    <property type="evidence" value="ECO:0007669"/>
    <property type="project" value="UniProtKB-UniRule"/>
</dbReference>
<dbReference type="PANTHER" id="PTHR19836">
    <property type="entry name" value="30S RIBOSOMAL PROTEIN S14"/>
    <property type="match status" value="1"/>
</dbReference>
<evidence type="ECO:0000313" key="6">
    <source>
        <dbReference type="EMBL" id="ANJ70831.1"/>
    </source>
</evidence>
<dbReference type="GeneID" id="30512005"/>
<accession>A0A1I9LKH0</accession>
<evidence type="ECO:0000256" key="3">
    <source>
        <dbReference type="ARBA" id="ARBA00023274"/>
    </source>
</evidence>
<keyword evidence="5" id="KW-0699">rRNA-binding</keyword>
<dbReference type="SUPFAM" id="SSF57716">
    <property type="entry name" value="Glucocorticoid receptor-like (DNA-binding domain)"/>
    <property type="match status" value="1"/>
</dbReference>
<sequence length="100" mass="12210">MTRKALIQRQQKRCVLNNLYFKKRQFLKNKIKIQNLVKKKIYWHFKLQQLPINSSKVRLHNRCMISGRPRGTFQFFQLSRHFIREYAHRGLLPGIIKASW</sequence>
<comment type="function">
    <text evidence="5">Binds 16S rRNA, required for the assembly of 30S particles.</text>
</comment>
<dbReference type="PROSITE" id="PS00527">
    <property type="entry name" value="RIBOSOMAL_S14"/>
    <property type="match status" value="1"/>
</dbReference>
<name>A0A1I9LKH0_9CHLO</name>
<evidence type="ECO:0000256" key="5">
    <source>
        <dbReference type="HAMAP-Rule" id="MF_00537"/>
    </source>
</evidence>
<keyword evidence="6" id="KW-0934">Plastid</keyword>
<dbReference type="AlphaFoldDB" id="A0A1I9LKH0"/>
<evidence type="ECO:0000256" key="4">
    <source>
        <dbReference type="ARBA" id="ARBA00035247"/>
    </source>
</evidence>
<comment type="subcellular location">
    <subcellularLocation>
        <location evidence="5">Plastid</location>
        <location evidence="5">Chloroplast</location>
    </subcellularLocation>
</comment>
<dbReference type="GO" id="GO:0003735">
    <property type="term" value="F:structural constituent of ribosome"/>
    <property type="evidence" value="ECO:0007669"/>
    <property type="project" value="InterPro"/>
</dbReference>
<keyword evidence="6" id="KW-0150">Chloroplast</keyword>
<keyword evidence="2 5" id="KW-0689">Ribosomal protein</keyword>
<dbReference type="InterPro" id="IPR001209">
    <property type="entry name" value="Ribosomal_uS14"/>
</dbReference>
<organism evidence="6">
    <name type="scientific">Codium simulans</name>
    <dbReference type="NCBI Taxonomy" id="589376"/>
    <lineage>
        <taxon>Eukaryota</taxon>
        <taxon>Viridiplantae</taxon>
        <taxon>Chlorophyta</taxon>
        <taxon>core chlorophytes</taxon>
        <taxon>Ulvophyceae</taxon>
        <taxon>TCBD clade</taxon>
        <taxon>Bryopsidales</taxon>
        <taxon>Bryopsidineae</taxon>
        <taxon>Codiaceae</taxon>
        <taxon>Codium</taxon>
    </lineage>
</organism>
<dbReference type="Gene3D" id="1.10.287.1480">
    <property type="match status" value="1"/>
</dbReference>
<evidence type="ECO:0000256" key="2">
    <source>
        <dbReference type="ARBA" id="ARBA00022980"/>
    </source>
</evidence>
<dbReference type="GO" id="GO:0009507">
    <property type="term" value="C:chloroplast"/>
    <property type="evidence" value="ECO:0007669"/>
    <property type="project" value="UniProtKB-SubCell"/>
</dbReference>
<geneLocation type="chloroplast" evidence="6"/>
<comment type="subunit">
    <text evidence="5">Part of the 30S ribosomal subunit.</text>
</comment>
<reference evidence="6" key="1">
    <citation type="journal article" date="2019" name="Mol. Phylogenet. Evol.">
        <title>Reassessment of the classification of bryopsidales (chlorophyta) based on chloroplast phylogenomic analyses.</title>
        <authorList>
            <person name="Cremen M.C."/>
            <person name="Leliaert F."/>
            <person name="West J."/>
            <person name="Lam D.W."/>
            <person name="Shimada S."/>
            <person name="Lopez-Bautista J.M."/>
            <person name="Verbruggen H."/>
        </authorList>
    </citation>
    <scope>NUCLEOTIDE SEQUENCE</scope>
</reference>
<dbReference type="HAMAP" id="MF_00537">
    <property type="entry name" value="Ribosomal_uS14_1"/>
    <property type="match status" value="1"/>
</dbReference>
<comment type="similarity">
    <text evidence="1 5">Belongs to the universal ribosomal protein uS14 family.</text>
</comment>
<evidence type="ECO:0000256" key="1">
    <source>
        <dbReference type="ARBA" id="ARBA00009083"/>
    </source>
</evidence>
<dbReference type="PANTHER" id="PTHR19836:SF19">
    <property type="entry name" value="SMALL RIBOSOMAL SUBUNIT PROTEIN US14M"/>
    <property type="match status" value="1"/>
</dbReference>
<dbReference type="GO" id="GO:0019843">
    <property type="term" value="F:rRNA binding"/>
    <property type="evidence" value="ECO:0007669"/>
    <property type="project" value="UniProtKB-UniRule"/>
</dbReference>
<dbReference type="RefSeq" id="YP_009326887.1">
    <property type="nucleotide sequence ID" value="NC_032043.1"/>
</dbReference>
<dbReference type="NCBIfam" id="NF006477">
    <property type="entry name" value="PRK08881.1"/>
    <property type="match status" value="1"/>
</dbReference>
<keyword evidence="5" id="KW-0694">RNA-binding</keyword>
<dbReference type="InterPro" id="IPR018271">
    <property type="entry name" value="Ribosomal_uS14_CS"/>
</dbReference>
<protein>
    <recommendedName>
        <fullName evidence="4 5">Small ribosomal subunit protein uS14c</fullName>
    </recommendedName>
</protein>
<dbReference type="InterPro" id="IPR023036">
    <property type="entry name" value="Ribosomal_uS14_bac/plastid"/>
</dbReference>
<dbReference type="Pfam" id="PF00253">
    <property type="entry name" value="Ribosomal_S14"/>
    <property type="match status" value="1"/>
</dbReference>
<dbReference type="EMBL" id="KT946603">
    <property type="protein sequence ID" value="ANJ70831.1"/>
    <property type="molecule type" value="Genomic_DNA"/>
</dbReference>
<keyword evidence="3 5" id="KW-0687">Ribonucleoprotein</keyword>
<gene>
    <name evidence="5 6" type="primary">rps14</name>
</gene>
<proteinExistence type="inferred from homology"/>
<dbReference type="GO" id="GO:0015935">
    <property type="term" value="C:small ribosomal subunit"/>
    <property type="evidence" value="ECO:0007669"/>
    <property type="project" value="TreeGrafter"/>
</dbReference>